<gene>
    <name evidence="7" type="ORF">GCM10022252_29610</name>
</gene>
<keyword evidence="3 5" id="KW-0378">Hydrolase</keyword>
<proteinExistence type="inferred from homology"/>
<feature type="active site" description="Charge relay system" evidence="5">
    <location>
        <position position="158"/>
    </location>
</feature>
<evidence type="ECO:0000256" key="5">
    <source>
        <dbReference type="PROSITE-ProRule" id="PRU01240"/>
    </source>
</evidence>
<accession>A0ABP8AUE0</accession>
<feature type="domain" description="Peptidase S8/S53" evidence="6">
    <location>
        <begin position="110"/>
        <end position="334"/>
    </location>
</feature>
<protein>
    <recommendedName>
        <fullName evidence="6">Peptidase S8/S53 domain-containing protein</fullName>
    </recommendedName>
</protein>
<comment type="caution">
    <text evidence="7">The sequence shown here is derived from an EMBL/GenBank/DDBJ whole genome shotgun (WGS) entry which is preliminary data.</text>
</comment>
<dbReference type="InterPro" id="IPR000209">
    <property type="entry name" value="Peptidase_S8/S53_dom"/>
</dbReference>
<dbReference type="Pfam" id="PF00082">
    <property type="entry name" value="Peptidase_S8"/>
    <property type="match status" value="1"/>
</dbReference>
<evidence type="ECO:0000256" key="4">
    <source>
        <dbReference type="ARBA" id="ARBA00022825"/>
    </source>
</evidence>
<evidence type="ECO:0000259" key="6">
    <source>
        <dbReference type="Pfam" id="PF00082"/>
    </source>
</evidence>
<keyword evidence="8" id="KW-1185">Reference proteome</keyword>
<name>A0ABP8AUE0_9ACTN</name>
<dbReference type="InterPro" id="IPR050131">
    <property type="entry name" value="Peptidase_S8_subtilisin-like"/>
</dbReference>
<evidence type="ECO:0000313" key="8">
    <source>
        <dbReference type="Proteomes" id="UP001501251"/>
    </source>
</evidence>
<feature type="active site" description="Charge relay system" evidence="5">
    <location>
        <position position="309"/>
    </location>
</feature>
<dbReference type="EMBL" id="BAABAQ010000004">
    <property type="protein sequence ID" value="GAA4190788.1"/>
    <property type="molecule type" value="Genomic_DNA"/>
</dbReference>
<dbReference type="PANTHER" id="PTHR43806">
    <property type="entry name" value="PEPTIDASE S8"/>
    <property type="match status" value="1"/>
</dbReference>
<keyword evidence="2 5" id="KW-0645">Protease</keyword>
<dbReference type="SUPFAM" id="SSF52743">
    <property type="entry name" value="Subtilisin-like"/>
    <property type="match status" value="1"/>
</dbReference>
<dbReference type="CDD" id="cd00306">
    <property type="entry name" value="Peptidases_S8_S53"/>
    <property type="match status" value="1"/>
</dbReference>
<dbReference type="PANTHER" id="PTHR43806:SF11">
    <property type="entry name" value="CEREVISIN-RELATED"/>
    <property type="match status" value="1"/>
</dbReference>
<sequence>MNTGIERVEPIPGSPALIRKGQMLTDASGLATTARWADAVTEIGGIYRVRLSPGVDVCDLVASVRARGVRASPNHVLTGQPLYFGGPASRPFPRAALPAPEPVPAGRAADAVTVALADTGLAEHPWWRESPWFLERGRETDEVPDSDGDGEMDLQAGHGTFIAGLILRSAPLARLRPIRVLDGHGVGDEAGLLRLLERLRADPPQVLNLSFGGHTFDDQPSPLLEAALEGLAGTVTVACAGNTASDRPFWPAASPGVIAVGALDAEGRTRAPFSAYGPWVDACAPGEWLSSTFLEHGAFDGYARWSGTSFATALVSGAIAAACADRPSPEAVKHVLDPAGTRRIPDLGVVVPMPG</sequence>
<dbReference type="Proteomes" id="UP001501251">
    <property type="component" value="Unassembled WGS sequence"/>
</dbReference>
<comment type="similarity">
    <text evidence="1 5">Belongs to the peptidase S8 family.</text>
</comment>
<keyword evidence="4 5" id="KW-0720">Serine protease</keyword>
<feature type="active site" description="Charge relay system" evidence="5">
    <location>
        <position position="118"/>
    </location>
</feature>
<evidence type="ECO:0000256" key="3">
    <source>
        <dbReference type="ARBA" id="ARBA00022801"/>
    </source>
</evidence>
<dbReference type="PROSITE" id="PS51892">
    <property type="entry name" value="SUBTILASE"/>
    <property type="match status" value="1"/>
</dbReference>
<dbReference type="RefSeq" id="WP_344918408.1">
    <property type="nucleotide sequence ID" value="NZ_BAABAQ010000004.1"/>
</dbReference>
<reference evidence="8" key="1">
    <citation type="journal article" date="2019" name="Int. J. Syst. Evol. Microbiol.">
        <title>The Global Catalogue of Microorganisms (GCM) 10K type strain sequencing project: providing services to taxonomists for standard genome sequencing and annotation.</title>
        <authorList>
            <consortium name="The Broad Institute Genomics Platform"/>
            <consortium name="The Broad Institute Genome Sequencing Center for Infectious Disease"/>
            <person name="Wu L."/>
            <person name="Ma J."/>
        </authorList>
    </citation>
    <scope>NUCLEOTIDE SEQUENCE [LARGE SCALE GENOMIC DNA]</scope>
    <source>
        <strain evidence="8">JCM 17388</strain>
    </source>
</reference>
<evidence type="ECO:0000313" key="7">
    <source>
        <dbReference type="EMBL" id="GAA4190788.1"/>
    </source>
</evidence>
<dbReference type="Gene3D" id="3.40.50.200">
    <property type="entry name" value="Peptidase S8/S53 domain"/>
    <property type="match status" value="1"/>
</dbReference>
<dbReference type="InterPro" id="IPR036852">
    <property type="entry name" value="Peptidase_S8/S53_dom_sf"/>
</dbReference>
<organism evidence="7 8">
    <name type="scientific">Streptosporangium oxazolinicum</name>
    <dbReference type="NCBI Taxonomy" id="909287"/>
    <lineage>
        <taxon>Bacteria</taxon>
        <taxon>Bacillati</taxon>
        <taxon>Actinomycetota</taxon>
        <taxon>Actinomycetes</taxon>
        <taxon>Streptosporangiales</taxon>
        <taxon>Streptosporangiaceae</taxon>
        <taxon>Streptosporangium</taxon>
    </lineage>
</organism>
<evidence type="ECO:0000256" key="1">
    <source>
        <dbReference type="ARBA" id="ARBA00011073"/>
    </source>
</evidence>
<evidence type="ECO:0000256" key="2">
    <source>
        <dbReference type="ARBA" id="ARBA00022670"/>
    </source>
</evidence>